<gene>
    <name evidence="1" type="ORF">BDP81DRAFT_391866</name>
</gene>
<accession>A0AAI9ZZQ5</accession>
<name>A0AAI9ZZQ5_9PEZI</name>
<dbReference type="EMBL" id="JAHMHQ010000005">
    <property type="protein sequence ID" value="KAK1639809.1"/>
    <property type="molecule type" value="Genomic_DNA"/>
</dbReference>
<proteinExistence type="predicted"/>
<dbReference type="InterPro" id="IPR009003">
    <property type="entry name" value="Peptidase_S1_PA"/>
</dbReference>
<evidence type="ECO:0000313" key="1">
    <source>
        <dbReference type="EMBL" id="KAK1639809.1"/>
    </source>
</evidence>
<dbReference type="GeneID" id="85472467"/>
<organism evidence="1 2">
    <name type="scientific">Colletotrichum phormii</name>
    <dbReference type="NCBI Taxonomy" id="359342"/>
    <lineage>
        <taxon>Eukaryota</taxon>
        <taxon>Fungi</taxon>
        <taxon>Dikarya</taxon>
        <taxon>Ascomycota</taxon>
        <taxon>Pezizomycotina</taxon>
        <taxon>Sordariomycetes</taxon>
        <taxon>Hypocreomycetidae</taxon>
        <taxon>Glomerellales</taxon>
        <taxon>Glomerellaceae</taxon>
        <taxon>Colletotrichum</taxon>
        <taxon>Colletotrichum acutatum species complex</taxon>
    </lineage>
</organism>
<comment type="caution">
    <text evidence="1">The sequence shown here is derived from an EMBL/GenBank/DDBJ whole genome shotgun (WGS) entry which is preliminary data.</text>
</comment>
<reference evidence="1" key="1">
    <citation type="submission" date="2021-06" db="EMBL/GenBank/DDBJ databases">
        <title>Comparative genomics, transcriptomics and evolutionary studies reveal genomic signatures of adaptation to plant cell wall in hemibiotrophic fungi.</title>
        <authorList>
            <consortium name="DOE Joint Genome Institute"/>
            <person name="Baroncelli R."/>
            <person name="Diaz J.F."/>
            <person name="Benocci T."/>
            <person name="Peng M."/>
            <person name="Battaglia E."/>
            <person name="Haridas S."/>
            <person name="Andreopoulos W."/>
            <person name="Labutti K."/>
            <person name="Pangilinan J."/>
            <person name="Floch G.L."/>
            <person name="Makela M.R."/>
            <person name="Henrissat B."/>
            <person name="Grigoriev I.V."/>
            <person name="Crouch J.A."/>
            <person name="De Vries R.P."/>
            <person name="Sukno S.A."/>
            <person name="Thon M.R."/>
        </authorList>
    </citation>
    <scope>NUCLEOTIDE SEQUENCE</scope>
    <source>
        <strain evidence="1">CBS 102054</strain>
    </source>
</reference>
<dbReference type="SUPFAM" id="SSF50494">
    <property type="entry name" value="Trypsin-like serine proteases"/>
    <property type="match status" value="1"/>
</dbReference>
<evidence type="ECO:0000313" key="2">
    <source>
        <dbReference type="Proteomes" id="UP001243989"/>
    </source>
</evidence>
<keyword evidence="2" id="KW-1185">Reference proteome</keyword>
<dbReference type="AlphaFoldDB" id="A0AAI9ZZQ5"/>
<sequence>MQQIFSYTFSSALPSQGWQNSHHGFPFYPPGPQASISTNILVHGKRMWNDNDSNTSLRSSIVRELGMNGINWVAIDVLRIGYSEIGDFPVVVFISVQPGSTSRLIGNLAAIECRGIIVEFGITDIHVEIKESCLVRLAGTQEFTQLISGPIQRSDDDSSYICNISDQLGVCIASEKSPRKEGTKGLYIMAASKGSKISMHLLLPAPVPILQPGNKTLETTMNTLRKGSIAFEDMISKLKLKDNMDPDVQQQRIGDFESSALLTGSRLNKYEPRQSMESRRIGWVSHSRALTSQRHEQYDFIADWALIALDGTKHPKDMHRLRNQLYVGTNAELSDELRNTPGGFVHPPLNQGTLTLDGVVPLSEILQSEAGSLIVGKVGRTSGHTWGVINTVKSVIRRITLADQASNASEHLVSEICVVGAKEHTAFSRVGDSGACVWDATGRVAGMLVGGLGADDEGSSGIDVTYITPISWILGDMEKFGLDVTIA</sequence>
<protein>
    <submittedName>
        <fullName evidence="1">Uncharacterized protein</fullName>
    </submittedName>
</protein>
<dbReference type="RefSeq" id="XP_060448416.1">
    <property type="nucleotide sequence ID" value="XM_060587605.1"/>
</dbReference>
<dbReference type="Proteomes" id="UP001243989">
    <property type="component" value="Unassembled WGS sequence"/>
</dbReference>